<dbReference type="Proteomes" id="UP000242515">
    <property type="component" value="Unassembled WGS sequence"/>
</dbReference>
<dbReference type="STRING" id="988801.SAMN05216522_106178"/>
<keyword evidence="1" id="KW-0812">Transmembrane</keyword>
<organism evidence="2 3">
    <name type="scientific">Rosenbergiella nectarea</name>
    <dbReference type="NCBI Taxonomy" id="988801"/>
    <lineage>
        <taxon>Bacteria</taxon>
        <taxon>Pseudomonadati</taxon>
        <taxon>Pseudomonadota</taxon>
        <taxon>Gammaproteobacteria</taxon>
        <taxon>Enterobacterales</taxon>
        <taxon>Erwiniaceae</taxon>
        <taxon>Rosenbergiella</taxon>
    </lineage>
</organism>
<dbReference type="SUPFAM" id="SSF53300">
    <property type="entry name" value="vWA-like"/>
    <property type="match status" value="1"/>
</dbReference>
<reference evidence="3" key="1">
    <citation type="submission" date="2016-10" db="EMBL/GenBank/DDBJ databases">
        <authorList>
            <person name="Varghese N."/>
            <person name="Submissions S."/>
        </authorList>
    </citation>
    <scope>NUCLEOTIDE SEQUENCE [LARGE SCALE GENOMIC DNA]</scope>
    <source>
        <strain evidence="3">8N4</strain>
    </source>
</reference>
<keyword evidence="1" id="KW-0472">Membrane</keyword>
<evidence type="ECO:0000313" key="3">
    <source>
        <dbReference type="Proteomes" id="UP000242515"/>
    </source>
</evidence>
<accession>A0A1H9ITH7</accession>
<keyword evidence="1" id="KW-1133">Transmembrane helix</keyword>
<sequence>MLTRKVTRAIPRMKDEYGGVMISFAVLLPLLIVLIAFGMNSLKMFIAKSKLGDVSAEIGLMVSASSSVTQGSEPSASMKKMLVNYAKEFFPESTKSPTLSGTTSTVGNDVDKNAAFMTYQPIIKVELPFLFYHRSLSEDKKNFTVSSSAITVTKKVSRPVDIVFVVDFSTSQQGAGIRLLKETFKELTEFILKSNPDSKVAMVPFSSGVAVKYPETNQRGGPKAGCSVLFVPKKGWDINYAFWGDKFIDSRYKNLNQQTYYMDTHRYKYYSDNVRQSRPALPLQTILDKWCRKNDSKGGEKAGHDTYSCFDNRFKEQDILGNTFYADDIFSKKSMEIITNEYARAVQVKQAQLNSFTIEHIDAVDFPETLKRMFSDEAIITFPMLWTGRDDAKYRTFSRMCHNTGWWNRDGQLADARLYSWLIELTNDAQELDQFQNMKPQGWTATSSGLVRSVPVMMKGHNPRKIFVIMSDGDDSTGPKKVTDRYLKDYKLCDKIKEGILERPETNAQRVDIYYVSTTNSTARVNKWRDYCTGEGNAAKAVNRKQVVDLIKGFLSDEIGSFTQ</sequence>
<gene>
    <name evidence="2" type="ORF">SAMN05216522_106178</name>
</gene>
<evidence type="ECO:0000313" key="2">
    <source>
        <dbReference type="EMBL" id="SEQ77874.1"/>
    </source>
</evidence>
<dbReference type="EMBL" id="FOGC01000006">
    <property type="protein sequence ID" value="SEQ77874.1"/>
    <property type="molecule type" value="Genomic_DNA"/>
</dbReference>
<name>A0A1H9ITH7_9GAMM</name>
<feature type="transmembrane region" description="Helical" evidence="1">
    <location>
        <begin position="20"/>
        <end position="39"/>
    </location>
</feature>
<protein>
    <submittedName>
        <fullName evidence="2">Flp pilus assembly protein TadG</fullName>
    </submittedName>
</protein>
<proteinExistence type="predicted"/>
<keyword evidence="3" id="KW-1185">Reference proteome</keyword>
<dbReference type="Gene3D" id="3.40.50.410">
    <property type="entry name" value="von Willebrand factor, type A domain"/>
    <property type="match status" value="2"/>
</dbReference>
<evidence type="ECO:0000256" key="1">
    <source>
        <dbReference type="SAM" id="Phobius"/>
    </source>
</evidence>
<dbReference type="InterPro" id="IPR036465">
    <property type="entry name" value="vWFA_dom_sf"/>
</dbReference>
<dbReference type="AlphaFoldDB" id="A0A1H9ITH7"/>